<dbReference type="EMBL" id="CP159373">
    <property type="protein sequence ID" value="XCN72041.1"/>
    <property type="molecule type" value="Genomic_DNA"/>
</dbReference>
<sequence length="370" mass="40910">MTTPIKNKFTPNGFPVLIGSLPLSDHKEAIERIFSATPEIPLWPQLPGDPYEGMMPQFAEGIPCIREENLSSPEGRILYDTSAADFEEQMLAFYEDYMDVQENPESPAGARFRVSRERAEGLYAFAEALRADERNRTLAALKGQVTGPFTMLTGVKDAQGRAGYYDDTVREMVTKGIAMKAAWQTRFLTCCHKVPVIMFIDEPALAGLGSSAFISVNNAEIQGILNEVIASIHQAGGLAGIHVCANTEWEVLLESDIDILSFDAYSFFDKLAALTDQVHAYLDRGGIFAWGGIPTGKPYDIEKESAESLTMLWEQQVKKLIRPDRDQAALLRQTLITPSCGTGSLRLEYAEKVLQLTKDVSANLRAKYLA</sequence>
<accession>A0AAU8LT23</accession>
<dbReference type="SUPFAM" id="SSF51726">
    <property type="entry name" value="UROD/MetE-like"/>
    <property type="match status" value="1"/>
</dbReference>
<dbReference type="InterPro" id="IPR038071">
    <property type="entry name" value="UROD/MetE-like_sf"/>
</dbReference>
<organism evidence="1">
    <name type="scientific">Candidatus Electrothrix aestuarii</name>
    <dbReference type="NCBI Taxonomy" id="3062594"/>
    <lineage>
        <taxon>Bacteria</taxon>
        <taxon>Pseudomonadati</taxon>
        <taxon>Thermodesulfobacteriota</taxon>
        <taxon>Desulfobulbia</taxon>
        <taxon>Desulfobulbales</taxon>
        <taxon>Desulfobulbaceae</taxon>
        <taxon>Candidatus Electrothrix</taxon>
    </lineage>
</organism>
<dbReference type="KEGG" id="eaj:Q3M24_17260"/>
<protein>
    <recommendedName>
        <fullName evidence="2">Methionine synthase II (Cobalamin-independent)</fullName>
    </recommendedName>
</protein>
<gene>
    <name evidence="1" type="ORF">Q3M24_17260</name>
</gene>
<evidence type="ECO:0008006" key="2">
    <source>
        <dbReference type="Google" id="ProtNLM"/>
    </source>
</evidence>
<dbReference type="Gene3D" id="3.20.20.210">
    <property type="match status" value="1"/>
</dbReference>
<dbReference type="AlphaFoldDB" id="A0AAU8LT23"/>
<proteinExistence type="predicted"/>
<name>A0AAU8LT23_9BACT</name>
<reference evidence="1" key="2">
    <citation type="submission" date="2024-06" db="EMBL/GenBank/DDBJ databases">
        <authorList>
            <person name="Plum-Jensen L.E."/>
            <person name="Schramm A."/>
            <person name="Marshall I.P.G."/>
        </authorList>
    </citation>
    <scope>NUCLEOTIDE SEQUENCE</scope>
    <source>
        <strain evidence="1">Rat1</strain>
    </source>
</reference>
<evidence type="ECO:0000313" key="1">
    <source>
        <dbReference type="EMBL" id="XCN72041.1"/>
    </source>
</evidence>
<reference evidence="1" key="1">
    <citation type="journal article" date="2024" name="Syst. Appl. Microbiol.">
        <title>First single-strain enrichments of Electrothrix cable bacteria, description of E. aestuarii sp. nov. and E. rattekaaiensis sp. nov., and proposal of a cable bacteria taxonomy following the rules of the SeqCode.</title>
        <authorList>
            <person name="Plum-Jensen L.E."/>
            <person name="Schramm A."/>
            <person name="Marshall I.P.G."/>
        </authorList>
    </citation>
    <scope>NUCLEOTIDE SEQUENCE</scope>
    <source>
        <strain evidence="1">Rat1</strain>
    </source>
</reference>